<dbReference type="PANTHER" id="PTHR24113:SF15">
    <property type="entry name" value="NACHT DOMAIN-CONTAINING PROTEIN"/>
    <property type="match status" value="1"/>
</dbReference>
<organism evidence="2 3">
    <name type="scientific">Plasmodiophora brassicae</name>
    <name type="common">Clubroot disease agent</name>
    <dbReference type="NCBI Taxonomy" id="37360"/>
    <lineage>
        <taxon>Eukaryota</taxon>
        <taxon>Sar</taxon>
        <taxon>Rhizaria</taxon>
        <taxon>Endomyxa</taxon>
        <taxon>Phytomyxea</taxon>
        <taxon>Plasmodiophorida</taxon>
        <taxon>Plasmodiophoridae</taxon>
        <taxon>Plasmodiophora</taxon>
    </lineage>
</organism>
<evidence type="ECO:0000256" key="1">
    <source>
        <dbReference type="SAM" id="MobiDB-lite"/>
    </source>
</evidence>
<dbReference type="GO" id="GO:0048471">
    <property type="term" value="C:perinuclear region of cytoplasm"/>
    <property type="evidence" value="ECO:0007669"/>
    <property type="project" value="TreeGrafter"/>
</dbReference>
<dbReference type="Proteomes" id="UP000290189">
    <property type="component" value="Unassembled WGS sequence"/>
</dbReference>
<protein>
    <submittedName>
        <fullName evidence="2">Uncharacterized protein</fullName>
    </submittedName>
</protein>
<dbReference type="GO" id="GO:0006913">
    <property type="term" value="P:nucleocytoplasmic transport"/>
    <property type="evidence" value="ECO:0007669"/>
    <property type="project" value="TreeGrafter"/>
</dbReference>
<dbReference type="SUPFAM" id="SSF52047">
    <property type="entry name" value="RNI-like"/>
    <property type="match status" value="1"/>
</dbReference>
<dbReference type="GO" id="GO:0005829">
    <property type="term" value="C:cytosol"/>
    <property type="evidence" value="ECO:0007669"/>
    <property type="project" value="TreeGrafter"/>
</dbReference>
<dbReference type="InterPro" id="IPR032675">
    <property type="entry name" value="LRR_dom_sf"/>
</dbReference>
<dbReference type="Pfam" id="PF13516">
    <property type="entry name" value="LRR_6"/>
    <property type="match status" value="2"/>
</dbReference>
<dbReference type="InterPro" id="IPR001611">
    <property type="entry name" value="Leu-rich_rpt"/>
</dbReference>
<evidence type="ECO:0000313" key="2">
    <source>
        <dbReference type="EMBL" id="SPQ94335.1"/>
    </source>
</evidence>
<dbReference type="SMART" id="SM00368">
    <property type="entry name" value="LRR_RI"/>
    <property type="match status" value="6"/>
</dbReference>
<dbReference type="InterPro" id="IPR027038">
    <property type="entry name" value="RanGap"/>
</dbReference>
<keyword evidence="2" id="KW-0496">Mitochondrion</keyword>
<feature type="region of interest" description="Disordered" evidence="1">
    <location>
        <begin position="327"/>
        <end position="354"/>
    </location>
</feature>
<dbReference type="EMBL" id="OVEO01000002">
    <property type="protein sequence ID" value="SPQ94335.1"/>
    <property type="molecule type" value="Genomic_DNA"/>
</dbReference>
<name>A0A3P3Y2B2_PLABS</name>
<reference evidence="2 3" key="1">
    <citation type="submission" date="2018-03" db="EMBL/GenBank/DDBJ databases">
        <authorList>
            <person name="Fogelqvist J."/>
        </authorList>
    </citation>
    <scope>NUCLEOTIDE SEQUENCE [LARGE SCALE GENOMIC DNA]</scope>
</reference>
<evidence type="ECO:0000313" key="3">
    <source>
        <dbReference type="Proteomes" id="UP000290189"/>
    </source>
</evidence>
<accession>A0A3P3Y2B2</accession>
<dbReference type="AlphaFoldDB" id="A0A3P3Y2B2"/>
<dbReference type="GO" id="GO:0031267">
    <property type="term" value="F:small GTPase binding"/>
    <property type="evidence" value="ECO:0007669"/>
    <property type="project" value="TreeGrafter"/>
</dbReference>
<geneLocation type="mitochondrion" evidence="2"/>
<dbReference type="Gene3D" id="3.80.10.10">
    <property type="entry name" value="Ribonuclease Inhibitor"/>
    <property type="match status" value="2"/>
</dbReference>
<sequence length="380" mass="41486">MAPISSRSVKSLTGKSKISVQKAQSQTSLFQASLASVRSRYLQECRTMGLHKVMVAPIHRQIHQAITEDRELRSLIVGDPCGPQSVRALATAITANFYTRLTRVSFWKAALTDSGVLALCGAIPNLHSLSILELVDADMTQASCAALGKALTDRNSPLLSTLRLDYNSLTSSGLASMSGALRRGACHRLACLSLGFCELDQQAGAILADVMTVPRCALKELNLEGNRLEDAGWEELSSGIRRNTSLAVINLSNNRFGNSSAAIEAFRDAFAENRSLQTIDIDGNLVGDAGAVVFTDMLHHCPHITEFKISSTVSPDLYRALKVVVHSHRGRPARHQDRPASKTKHARQQKNDDAKRKALIDEFLESQAMQRLELGSQRRC</sequence>
<proteinExistence type="predicted"/>
<gene>
    <name evidence="2" type="ORF">PLBR_LOCUS1550</name>
</gene>
<dbReference type="GO" id="GO:0005634">
    <property type="term" value="C:nucleus"/>
    <property type="evidence" value="ECO:0007669"/>
    <property type="project" value="TreeGrafter"/>
</dbReference>
<dbReference type="PANTHER" id="PTHR24113">
    <property type="entry name" value="RAN GTPASE-ACTIVATING PROTEIN 1"/>
    <property type="match status" value="1"/>
</dbReference>
<dbReference type="GO" id="GO:0005096">
    <property type="term" value="F:GTPase activator activity"/>
    <property type="evidence" value="ECO:0007669"/>
    <property type="project" value="InterPro"/>
</dbReference>